<dbReference type="InterPro" id="IPR001245">
    <property type="entry name" value="Ser-Thr/Tyr_kinase_cat_dom"/>
</dbReference>
<dbReference type="PANTHER" id="PTHR48013:SF28">
    <property type="entry name" value="DUAL SPECIFICITY MITOGEN-ACTIVATED PROTEIN KINASE KINASE SEK-1"/>
    <property type="match status" value="1"/>
</dbReference>
<feature type="compositionally biased region" description="Polar residues" evidence="8">
    <location>
        <begin position="788"/>
        <end position="816"/>
    </location>
</feature>
<dbReference type="SMART" id="SM00220">
    <property type="entry name" value="S_TKc"/>
    <property type="match status" value="1"/>
</dbReference>
<protein>
    <recommendedName>
        <fullName evidence="6">mitogen-activated protein kinase kinase</fullName>
        <ecNumber evidence="6">2.7.12.2</ecNumber>
    </recommendedName>
</protein>
<keyword evidence="7" id="KW-0175">Coiled coil</keyword>
<dbReference type="Gene3D" id="3.30.200.20">
    <property type="entry name" value="Phosphorylase Kinase, domain 1"/>
    <property type="match status" value="1"/>
</dbReference>
<dbReference type="Pfam" id="PF00069">
    <property type="entry name" value="Pkinase"/>
    <property type="match status" value="1"/>
</dbReference>
<keyword evidence="4" id="KW-0067">ATP-binding</keyword>
<evidence type="ECO:0000256" key="1">
    <source>
        <dbReference type="ARBA" id="ARBA00022679"/>
    </source>
</evidence>
<name>A0A914EIU8_9BILA</name>
<keyword evidence="10" id="KW-1185">Reference proteome</keyword>
<dbReference type="InterPro" id="IPR000719">
    <property type="entry name" value="Prot_kinase_dom"/>
</dbReference>
<evidence type="ECO:0000256" key="5">
    <source>
        <dbReference type="ARBA" id="ARBA00038035"/>
    </source>
</evidence>
<dbReference type="WBParaSite" id="ACRNAN_scaffold8639.g7323.t1">
    <property type="protein sequence ID" value="ACRNAN_scaffold8639.g7323.t1"/>
    <property type="gene ID" value="ACRNAN_scaffold8639.g7323"/>
</dbReference>
<proteinExistence type="inferred from homology"/>
<evidence type="ECO:0000259" key="9">
    <source>
        <dbReference type="PROSITE" id="PS50011"/>
    </source>
</evidence>
<dbReference type="GO" id="GO:0004708">
    <property type="term" value="F:MAP kinase kinase activity"/>
    <property type="evidence" value="ECO:0007669"/>
    <property type="project" value="UniProtKB-EC"/>
</dbReference>
<feature type="compositionally biased region" description="Basic residues" evidence="8">
    <location>
        <begin position="846"/>
        <end position="856"/>
    </location>
</feature>
<dbReference type="AlphaFoldDB" id="A0A914EIU8"/>
<comment type="similarity">
    <text evidence="5">Belongs to the protein kinase superfamily. STE Ser/Thr protein kinase family. MAP kinase kinase subfamily.</text>
</comment>
<dbReference type="Gene3D" id="1.10.510.10">
    <property type="entry name" value="Transferase(Phosphotransferase) domain 1"/>
    <property type="match status" value="2"/>
</dbReference>
<feature type="region of interest" description="Disordered" evidence="8">
    <location>
        <begin position="788"/>
        <end position="857"/>
    </location>
</feature>
<evidence type="ECO:0000256" key="6">
    <source>
        <dbReference type="ARBA" id="ARBA00038999"/>
    </source>
</evidence>
<feature type="compositionally biased region" description="Polar residues" evidence="8">
    <location>
        <begin position="538"/>
        <end position="547"/>
    </location>
</feature>
<dbReference type="Pfam" id="PF07714">
    <property type="entry name" value="PK_Tyr_Ser-Thr"/>
    <property type="match status" value="1"/>
</dbReference>
<accession>A0A914EIU8</accession>
<evidence type="ECO:0000256" key="2">
    <source>
        <dbReference type="ARBA" id="ARBA00022741"/>
    </source>
</evidence>
<evidence type="ECO:0000256" key="4">
    <source>
        <dbReference type="ARBA" id="ARBA00022840"/>
    </source>
</evidence>
<dbReference type="InterPro" id="IPR011009">
    <property type="entry name" value="Kinase-like_dom_sf"/>
</dbReference>
<feature type="region of interest" description="Disordered" evidence="8">
    <location>
        <begin position="1"/>
        <end position="24"/>
    </location>
</feature>
<sequence>MSIQSKVQKLQETKSSHSSQDDPSYEKILEEAKINKICFSPDEPTYDFNKSYLEEIEIINSSNNVVKRFVHILSGNQLAIKQINIPHNRNNEKDYDKKLRQLIREIQSLNLLRDAPKVVQFYGACISEKQVWICMELMDMSLKDFYIKIHQGSKHFPEELIGYIVVDILDALEFCQQSKIMYRDIKPDNLMLKKSTGSTKYWPPERFTLEPYDVRSDVWSFGISLLETILGKYPYENINEEVKKNTIILQNLIKDTDPNRLVEMISNDYSKELEEFIGLCLKPLNERPAYEGLKKSEFYRRYANKTKEDVKRLIGHLNTTTSDYGTGSYYPNELDQNIESGSSEENTSEDSTQLGSGSSMEAYVKSECDYDLLEVDSEESTSSSSSSSSETSLSQLMKKSTSLSDLNDDLEVNLSEIWSPVNKMAKLAIDPLPGCQLPVCSMEEPLNERWPEPNILKKSKSTSNLTDTKLPDLHLHNSISLSTFEILRDSYAKWGEKITKCPNTNGTQCSGGDVDLNTTGNFQNQFGSFQQGQHQQNDPDWQSNNQGGPPPIPSNSRICVMPDCYGYNKSCSCLMHCPIQLIEDRVMHANIYLSMGKLCECQNCCKAFIRQQNQASNGPQIQTNNSVQPAQSSFAAPQHPIPQQPVQSQPYHYAIESNRFTAGPSCGLPSIHPNYYYSPQTSLINNAPPQQLPPNQGFASAMQQTYLAQSQQYPPNSGLISDTPIFAQSNQQRAHHYPQMTVQRTMVMDAQPFNSPAQNFHVQKSQVFGQPGSNVPVEQSYSVPRQNLAQNSRPTSGNVASPNQGAASSSNSSTYGADSMDTTNTNATRNNTKRPRNPIKRDPLKQRKHEQKHRDTKRIYLRDLQQTLQELINSHKELQKKVQEHIESQETNQRQILLTNQQILNILQQEQPSDGPISSQRMTTSLRINKVVLGASQTTGSNNRPRNIHASNNEPLNAQIGIQSNLQTTLDPRTSQIMHDNSYPNERSMSLDPTYITMSETASLGYDTVTPVNIDVEEFDLCR</sequence>
<evidence type="ECO:0000256" key="3">
    <source>
        <dbReference type="ARBA" id="ARBA00022777"/>
    </source>
</evidence>
<dbReference type="Proteomes" id="UP000887540">
    <property type="component" value="Unplaced"/>
</dbReference>
<feature type="domain" description="Protein kinase" evidence="9">
    <location>
        <begin position="52"/>
        <end position="299"/>
    </location>
</feature>
<dbReference type="SUPFAM" id="SSF56112">
    <property type="entry name" value="Protein kinase-like (PK-like)"/>
    <property type="match status" value="1"/>
</dbReference>
<dbReference type="GO" id="GO:0005524">
    <property type="term" value="F:ATP binding"/>
    <property type="evidence" value="ECO:0007669"/>
    <property type="project" value="UniProtKB-KW"/>
</dbReference>
<evidence type="ECO:0000313" key="10">
    <source>
        <dbReference type="Proteomes" id="UP000887540"/>
    </source>
</evidence>
<feature type="compositionally biased region" description="Low complexity" evidence="8">
    <location>
        <begin position="525"/>
        <end position="536"/>
    </location>
</feature>
<dbReference type="PROSITE" id="PS50011">
    <property type="entry name" value="PROTEIN_KINASE_DOM"/>
    <property type="match status" value="1"/>
</dbReference>
<evidence type="ECO:0000256" key="8">
    <source>
        <dbReference type="SAM" id="MobiDB-lite"/>
    </source>
</evidence>
<dbReference type="PANTHER" id="PTHR48013">
    <property type="entry name" value="DUAL SPECIFICITY MITOGEN-ACTIVATED PROTEIN KINASE KINASE 5-RELATED"/>
    <property type="match status" value="1"/>
</dbReference>
<dbReference type="CDD" id="cd14686">
    <property type="entry name" value="bZIP"/>
    <property type="match status" value="1"/>
</dbReference>
<feature type="region of interest" description="Disordered" evidence="8">
    <location>
        <begin position="324"/>
        <end position="359"/>
    </location>
</feature>
<feature type="region of interest" description="Disordered" evidence="8">
    <location>
        <begin position="525"/>
        <end position="552"/>
    </location>
</feature>
<dbReference type="GO" id="GO:0051403">
    <property type="term" value="P:stress-activated MAPK cascade"/>
    <property type="evidence" value="ECO:0007669"/>
    <property type="project" value="TreeGrafter"/>
</dbReference>
<organism evidence="10 11">
    <name type="scientific">Acrobeloides nanus</name>
    <dbReference type="NCBI Taxonomy" id="290746"/>
    <lineage>
        <taxon>Eukaryota</taxon>
        <taxon>Metazoa</taxon>
        <taxon>Ecdysozoa</taxon>
        <taxon>Nematoda</taxon>
        <taxon>Chromadorea</taxon>
        <taxon>Rhabditida</taxon>
        <taxon>Tylenchina</taxon>
        <taxon>Cephalobomorpha</taxon>
        <taxon>Cephaloboidea</taxon>
        <taxon>Cephalobidae</taxon>
        <taxon>Acrobeloides</taxon>
    </lineage>
</organism>
<feature type="compositionally biased region" description="Polar residues" evidence="8">
    <location>
        <begin position="334"/>
        <end position="359"/>
    </location>
</feature>
<keyword evidence="2" id="KW-0547">Nucleotide-binding</keyword>
<reference evidence="11" key="1">
    <citation type="submission" date="2022-11" db="UniProtKB">
        <authorList>
            <consortium name="WormBaseParasite"/>
        </authorList>
    </citation>
    <scope>IDENTIFICATION</scope>
</reference>
<evidence type="ECO:0000313" key="11">
    <source>
        <dbReference type="WBParaSite" id="ACRNAN_scaffold8639.g7323.t1"/>
    </source>
</evidence>
<evidence type="ECO:0000256" key="7">
    <source>
        <dbReference type="SAM" id="Coils"/>
    </source>
</evidence>
<keyword evidence="3" id="KW-0418">Kinase</keyword>
<feature type="coiled-coil region" evidence="7">
    <location>
        <begin position="861"/>
        <end position="888"/>
    </location>
</feature>
<dbReference type="EC" id="2.7.12.2" evidence="6"/>
<keyword evidence="1" id="KW-0808">Transferase</keyword>
<dbReference type="PROSITE" id="PS00108">
    <property type="entry name" value="PROTEIN_KINASE_ST"/>
    <property type="match status" value="1"/>
</dbReference>
<dbReference type="InterPro" id="IPR008271">
    <property type="entry name" value="Ser/Thr_kinase_AS"/>
</dbReference>